<evidence type="ECO:0000313" key="1">
    <source>
        <dbReference type="EMBL" id="SDQ19265.1"/>
    </source>
</evidence>
<dbReference type="InterPro" id="IPR036278">
    <property type="entry name" value="Sialidase_sf"/>
</dbReference>
<dbReference type="AlphaFoldDB" id="A0A1H0YVR7"/>
<dbReference type="Gene3D" id="2.130.10.10">
    <property type="entry name" value="YVTN repeat-like/Quinoprotein amine dehydrogenase"/>
    <property type="match status" value="1"/>
</dbReference>
<dbReference type="Proteomes" id="UP000183487">
    <property type="component" value="Unassembled WGS sequence"/>
</dbReference>
<evidence type="ECO:0000313" key="2">
    <source>
        <dbReference type="Proteomes" id="UP000183487"/>
    </source>
</evidence>
<name>A0A1H0YVR7_9BURK</name>
<proteinExistence type="predicted"/>
<dbReference type="RefSeq" id="WP_143026198.1">
    <property type="nucleotide sequence ID" value="NZ_FNKP01000001.1"/>
</dbReference>
<reference evidence="2" key="1">
    <citation type="submission" date="2016-10" db="EMBL/GenBank/DDBJ databases">
        <authorList>
            <person name="Varghese N."/>
        </authorList>
    </citation>
    <scope>NUCLEOTIDE SEQUENCE [LARGE SCALE GENOMIC DNA]</scope>
    <source>
        <strain evidence="2">GAS106B</strain>
    </source>
</reference>
<sequence length="494" mass="54118">MSKSKRLRLIYGVTLSLIPLAFLLLLARGSEDWGGTTPPDKLLSTTSIEGQTPDFCAPLIRTPHATWLLTSQKDDNAMPTWKVDPSTLALDTLLPPAKKKAKADDDSQISQYLPKSSNWTTLISKLDAKGVFLPVAIVPDMTCLSATPDGTTVYALTGLGVPQGLAIGDSNQKTRQTAVFRTDDQGVHWTWLKNGFFPEAAQWGENLRPSFYNSREVWAWTEFDDLTLPGEVLSEGGTPLQSVLRLYYSADGGASAQQVKANAPIAMSRDEAVKQFPADAEADSSGANDKTTGFVVQVSDDRAIAWLSQSFYYGIAGDHLAKLYAVLDQMELRREGQTWVMGPPKRTASANLKSVTRTPDGQIYGVMARSRANDVVARFDQASRAWIPLASTPNSFSPLPAEITVDDLWASNKHLVISLSSIYFVPRLLYPFGYDNATIHGGADYYSDDGGRHWTHLKVPAGILAFDPRTDELLASPFENWQSTAPIHAYQLGK</sequence>
<accession>A0A1H0YVR7</accession>
<dbReference type="OrthoDB" id="8649105at2"/>
<dbReference type="EMBL" id="FNKP01000001">
    <property type="protein sequence ID" value="SDQ19265.1"/>
    <property type="molecule type" value="Genomic_DNA"/>
</dbReference>
<gene>
    <name evidence="1" type="ORF">SAMN05443245_0308</name>
</gene>
<protein>
    <submittedName>
        <fullName evidence="1">Uncharacterized protein</fullName>
    </submittedName>
</protein>
<keyword evidence="2" id="KW-1185">Reference proteome</keyword>
<organism evidence="1 2">
    <name type="scientific">Paraburkholderia fungorum</name>
    <dbReference type="NCBI Taxonomy" id="134537"/>
    <lineage>
        <taxon>Bacteria</taxon>
        <taxon>Pseudomonadati</taxon>
        <taxon>Pseudomonadota</taxon>
        <taxon>Betaproteobacteria</taxon>
        <taxon>Burkholderiales</taxon>
        <taxon>Burkholderiaceae</taxon>
        <taxon>Paraburkholderia</taxon>
    </lineage>
</organism>
<dbReference type="InterPro" id="IPR015943">
    <property type="entry name" value="WD40/YVTN_repeat-like_dom_sf"/>
</dbReference>
<dbReference type="SUPFAM" id="SSF50939">
    <property type="entry name" value="Sialidases"/>
    <property type="match status" value="1"/>
</dbReference>
<dbReference type="SUPFAM" id="SSF110296">
    <property type="entry name" value="Oligoxyloglucan reducing end-specific cellobiohydrolase"/>
    <property type="match status" value="1"/>
</dbReference>